<keyword evidence="4" id="KW-0449">Lipoprotein</keyword>
<evidence type="ECO:0000256" key="5">
    <source>
        <dbReference type="ARBA" id="ARBA00024045"/>
    </source>
</evidence>
<keyword evidence="3" id="KW-0479">Metal-binding</keyword>
<organism evidence="6 7">
    <name type="scientific">Lactuca sativa</name>
    <name type="common">Garden lettuce</name>
    <dbReference type="NCBI Taxonomy" id="4236"/>
    <lineage>
        <taxon>Eukaryota</taxon>
        <taxon>Viridiplantae</taxon>
        <taxon>Streptophyta</taxon>
        <taxon>Embryophyta</taxon>
        <taxon>Tracheophyta</taxon>
        <taxon>Spermatophyta</taxon>
        <taxon>Magnoliopsida</taxon>
        <taxon>eudicotyledons</taxon>
        <taxon>Gunneridae</taxon>
        <taxon>Pentapetalae</taxon>
        <taxon>asterids</taxon>
        <taxon>campanulids</taxon>
        <taxon>Asterales</taxon>
        <taxon>Asteraceae</taxon>
        <taxon>Cichorioideae</taxon>
        <taxon>Cichorieae</taxon>
        <taxon>Lactucinae</taxon>
        <taxon>Lactuca</taxon>
    </lineage>
</organism>
<dbReference type="GO" id="GO:0046872">
    <property type="term" value="F:metal ion binding"/>
    <property type="evidence" value="ECO:0007669"/>
    <property type="project" value="UniProtKB-KW"/>
</dbReference>
<evidence type="ECO:0000256" key="4">
    <source>
        <dbReference type="ARBA" id="ARBA00023289"/>
    </source>
</evidence>
<evidence type="ECO:0000313" key="7">
    <source>
        <dbReference type="Proteomes" id="UP000235145"/>
    </source>
</evidence>
<comment type="subcellular location">
    <subcellularLocation>
        <location evidence="1">Membrane</location>
        <topology evidence="1">Peripheral membrane protein</topology>
    </subcellularLocation>
</comment>
<dbReference type="SUPFAM" id="SSF55008">
    <property type="entry name" value="HMA, heavy metal-associated domain"/>
    <property type="match status" value="1"/>
</dbReference>
<sequence>MVFDEFGFFVLKECCLKVHSKCESCMMKTIEVLRSISGVYSVTWDAEKNIFKISGEVDPNILLKAVMRTGEHAELVNVKLNHPQLRHTNYNYNYNNHNFGYGYHIPSSSSYRRRDIRPLPEHEFYPVTSSAYRRPPGIQYLPSNYDTTSYGYGYENPLPPATYVPSYPYQEHDPYANYEGVSFCTIM</sequence>
<dbReference type="EMBL" id="NBSK02000009">
    <property type="protein sequence ID" value="KAJ0185753.1"/>
    <property type="molecule type" value="Genomic_DNA"/>
</dbReference>
<proteinExistence type="inferred from homology"/>
<comment type="caution">
    <text evidence="6">The sequence shown here is derived from an EMBL/GenBank/DDBJ whole genome shotgun (WGS) entry which is preliminary data.</text>
</comment>
<evidence type="ECO:0008006" key="8">
    <source>
        <dbReference type="Google" id="ProtNLM"/>
    </source>
</evidence>
<dbReference type="Gene3D" id="3.30.70.100">
    <property type="match status" value="1"/>
</dbReference>
<dbReference type="InterPro" id="IPR006121">
    <property type="entry name" value="HMA_dom"/>
</dbReference>
<gene>
    <name evidence="6" type="ORF">LSAT_V11C900461480</name>
</gene>
<dbReference type="GO" id="GO:0009626">
    <property type="term" value="P:plant-type hypersensitive response"/>
    <property type="evidence" value="ECO:0007669"/>
    <property type="project" value="UniProtKB-KW"/>
</dbReference>
<dbReference type="AlphaFoldDB" id="A0A9R1UEU5"/>
<keyword evidence="7" id="KW-1185">Reference proteome</keyword>
<name>A0A9R1UEU5_LACSA</name>
<dbReference type="CDD" id="cd00371">
    <property type="entry name" value="HMA"/>
    <property type="match status" value="1"/>
</dbReference>
<protein>
    <recommendedName>
        <fullName evidence="8">HMA domain-containing protein</fullName>
    </recommendedName>
</protein>
<evidence type="ECO:0000256" key="2">
    <source>
        <dbReference type="ARBA" id="ARBA00022481"/>
    </source>
</evidence>
<accession>A0A9R1UEU5</accession>
<comment type="similarity">
    <text evidence="5">Belongs to the HIPP family.</text>
</comment>
<dbReference type="PANTHER" id="PTHR45868:SF63">
    <property type="entry name" value="HMA DOMAIN-CONTAINING PROTEIN"/>
    <property type="match status" value="1"/>
</dbReference>
<dbReference type="PANTHER" id="PTHR45868">
    <property type="entry name" value="HEAVY METAL-ASSOCIATED ISOPRENYLATED PLANT PROTEIN 33-RELATED"/>
    <property type="match status" value="1"/>
</dbReference>
<dbReference type="InterPro" id="IPR036163">
    <property type="entry name" value="HMA_dom_sf"/>
</dbReference>
<dbReference type="Proteomes" id="UP000235145">
    <property type="component" value="Unassembled WGS sequence"/>
</dbReference>
<reference evidence="6 7" key="1">
    <citation type="journal article" date="2017" name="Nat. Commun.">
        <title>Genome assembly with in vitro proximity ligation data and whole-genome triplication in lettuce.</title>
        <authorList>
            <person name="Reyes-Chin-Wo S."/>
            <person name="Wang Z."/>
            <person name="Yang X."/>
            <person name="Kozik A."/>
            <person name="Arikit S."/>
            <person name="Song C."/>
            <person name="Xia L."/>
            <person name="Froenicke L."/>
            <person name="Lavelle D.O."/>
            <person name="Truco M.J."/>
            <person name="Xia R."/>
            <person name="Zhu S."/>
            <person name="Xu C."/>
            <person name="Xu H."/>
            <person name="Xu X."/>
            <person name="Cox K."/>
            <person name="Korf I."/>
            <person name="Meyers B.C."/>
            <person name="Michelmore R.W."/>
        </authorList>
    </citation>
    <scope>NUCLEOTIDE SEQUENCE [LARGE SCALE GENOMIC DNA]</scope>
    <source>
        <strain evidence="7">cv. Salinas</strain>
        <tissue evidence="6">Seedlings</tissue>
    </source>
</reference>
<evidence type="ECO:0000313" key="6">
    <source>
        <dbReference type="EMBL" id="KAJ0185753.1"/>
    </source>
</evidence>
<keyword evidence="4" id="KW-0636">Prenylation</keyword>
<evidence type="ECO:0000256" key="1">
    <source>
        <dbReference type="ARBA" id="ARBA00004170"/>
    </source>
</evidence>
<keyword evidence="2" id="KW-0488">Methylation</keyword>
<evidence type="ECO:0000256" key="3">
    <source>
        <dbReference type="ARBA" id="ARBA00022723"/>
    </source>
</evidence>
<dbReference type="GO" id="GO:0016020">
    <property type="term" value="C:membrane"/>
    <property type="evidence" value="ECO:0007669"/>
    <property type="project" value="UniProtKB-SubCell"/>
</dbReference>